<reference evidence="9" key="1">
    <citation type="submission" date="2020-07" db="EMBL/GenBank/DDBJ databases">
        <title>Unique genomic features of the anaerobic methanotrophic archaea.</title>
        <authorList>
            <person name="Chadwick G.L."/>
            <person name="Skennerton C.T."/>
            <person name="Laso-Perez R."/>
            <person name="Leu A.O."/>
            <person name="Speth D.R."/>
            <person name="Yu H."/>
            <person name="Morgan-Lang C."/>
            <person name="Hatzenpichler R."/>
            <person name="Goudeau D."/>
            <person name="Malmstrom R."/>
            <person name="Brazelton W.J."/>
            <person name="Woyke T."/>
            <person name="Hallam S.J."/>
            <person name="Tyson G.W."/>
            <person name="Wegener G."/>
            <person name="Boetius A."/>
            <person name="Orphan V."/>
        </authorList>
    </citation>
    <scope>NUCLEOTIDE SEQUENCE</scope>
</reference>
<dbReference type="EMBL" id="MT776525">
    <property type="protein sequence ID" value="QNT35532.1"/>
    <property type="molecule type" value="Genomic_DNA"/>
</dbReference>
<feature type="domain" description="ABC transporter substrate-binding protein PnrA-like" evidence="7">
    <location>
        <begin position="428"/>
        <end position="721"/>
    </location>
</feature>
<dbReference type="PROSITE" id="PS51257">
    <property type="entry name" value="PROKAR_LIPOPROTEIN"/>
    <property type="match status" value="1"/>
</dbReference>
<evidence type="ECO:0000256" key="3">
    <source>
        <dbReference type="ARBA" id="ARBA00022475"/>
    </source>
</evidence>
<feature type="domain" description="Leucine-binding protein" evidence="8">
    <location>
        <begin position="32"/>
        <end position="388"/>
    </location>
</feature>
<gene>
    <name evidence="9" type="ORF">NCGJLENL_00016</name>
</gene>
<keyword evidence="4" id="KW-0732">Signal</keyword>
<dbReference type="PANTHER" id="PTHR34296:SF2">
    <property type="entry name" value="ABC TRANSPORTER GUANOSINE-BINDING PROTEIN NUPN"/>
    <property type="match status" value="1"/>
</dbReference>
<dbReference type="SUPFAM" id="SSF53822">
    <property type="entry name" value="Periplasmic binding protein-like I"/>
    <property type="match status" value="2"/>
</dbReference>
<dbReference type="Gene3D" id="3.40.50.2300">
    <property type="match status" value="4"/>
</dbReference>
<evidence type="ECO:0000313" key="9">
    <source>
        <dbReference type="EMBL" id="QNT35532.1"/>
    </source>
</evidence>
<dbReference type="InterPro" id="IPR028081">
    <property type="entry name" value="Leu-bd"/>
</dbReference>
<dbReference type="CDD" id="cd19964">
    <property type="entry name" value="PBP1_BMP-like"/>
    <property type="match status" value="1"/>
</dbReference>
<dbReference type="InterPro" id="IPR028082">
    <property type="entry name" value="Peripla_BP_I"/>
</dbReference>
<sequence length="742" mass="81392">MITKRFIGAVLIVILMSSLAGMAGCVDEGEESVRIGAIYPLSGSFAATGADVKNGVLFAADIINNEYDLDLPLARSKGIDSLNGAKVELVFGDSQGYPTTGKSEAKRLINEDNVVTLIGCYKSAVAAEVCQVAEDNGIPFLADQATAPSLTRQGLNWFFRTTPNEETFVRNFYVFLNDAQNAKGIEVETFGIVTENSIWGNEIAEYEEQYAREYGYQIVESISYASDTTDVRSEVRRLKNAQPDVVMQASYLNDAVLYMQTYKARNFCPDAIMADNGGFIDPEFLHVLGADANYILTWEVWSRDLAAAKPLVGTVNQMFKERYGTDMNGNSARAFTGLLVLAEAINRAGSSNPEAIRNALLDTNVPADVLIMPWEGVRFDPKTHQNIRGNGIICQIIDQDYYTVWPWDLATKELIWPMPTWEERENAKVAIVFDTGGLDVEGFNSVCLSGAKKAEEELKIELDYVVAKTIQEFYELQRGYAGAYDIIICTGSNQADALQDVSKEFPEQKFGLVDGTVSERENVASFIFRDEESSFLAGALAAMVSETNKTGFVGGMDIPVITRFLAGYYAGARYINPDCEIIVSYVGSWTNQERGKELALELYDDGAEVVFGAAGASGVGVIEAAEERNLYAIGADIDQRDLAPDNVLVSTLKCTDVEVFNIIKDVVEGDFEAGIRSRGLKEGGVGLSLDNALPIVTDEKKDEIREIREEIIDGGIEIPSNIDVDSKIGMSLLEGAIWIYMR</sequence>
<keyword evidence="3" id="KW-1003">Cell membrane</keyword>
<organism evidence="9">
    <name type="scientific">uncultured Methanosarcinales archaeon</name>
    <dbReference type="NCBI Taxonomy" id="183757"/>
    <lineage>
        <taxon>Archaea</taxon>
        <taxon>Methanobacteriati</taxon>
        <taxon>Methanobacteriota</taxon>
        <taxon>Stenosarchaea group</taxon>
        <taxon>Methanomicrobia</taxon>
        <taxon>Methanosarcinales</taxon>
        <taxon>environmental samples</taxon>
    </lineage>
</organism>
<proteinExistence type="inferred from homology"/>
<dbReference type="CDD" id="cd06340">
    <property type="entry name" value="PBP1_ABC_ligand_binding-like"/>
    <property type="match status" value="1"/>
</dbReference>
<dbReference type="Pfam" id="PF02608">
    <property type="entry name" value="Bmp"/>
    <property type="match status" value="1"/>
</dbReference>
<protein>
    <recommendedName>
        <fullName evidence="10">Membrane lipoprotein TmpC</fullName>
    </recommendedName>
</protein>
<evidence type="ECO:0000259" key="8">
    <source>
        <dbReference type="Pfam" id="PF13458"/>
    </source>
</evidence>
<evidence type="ECO:0000256" key="1">
    <source>
        <dbReference type="ARBA" id="ARBA00004193"/>
    </source>
</evidence>
<dbReference type="InterPro" id="IPR003760">
    <property type="entry name" value="PnrA-like"/>
</dbReference>
<name>A0A7H1KNL8_9EURY</name>
<dbReference type="AlphaFoldDB" id="A0A7H1KNL8"/>
<accession>A0A7H1KNL8</accession>
<dbReference type="PANTHER" id="PTHR34296">
    <property type="entry name" value="TRANSCRIPTIONAL ACTIVATOR PROTEIN MED"/>
    <property type="match status" value="1"/>
</dbReference>
<comment type="similarity">
    <text evidence="2">Belongs to the BMP lipoprotein family.</text>
</comment>
<dbReference type="GO" id="GO:0005886">
    <property type="term" value="C:plasma membrane"/>
    <property type="evidence" value="ECO:0007669"/>
    <property type="project" value="UniProtKB-SubCell"/>
</dbReference>
<evidence type="ECO:0008006" key="10">
    <source>
        <dbReference type="Google" id="ProtNLM"/>
    </source>
</evidence>
<comment type="subcellular location">
    <subcellularLocation>
        <location evidence="1">Cell membrane</location>
        <topology evidence="1">Lipid-anchor</topology>
    </subcellularLocation>
</comment>
<evidence type="ECO:0000259" key="7">
    <source>
        <dbReference type="Pfam" id="PF02608"/>
    </source>
</evidence>
<dbReference type="InterPro" id="IPR050957">
    <property type="entry name" value="BMP_lipoprotein"/>
</dbReference>
<keyword evidence="6" id="KW-0449">Lipoprotein</keyword>
<evidence type="ECO:0000256" key="4">
    <source>
        <dbReference type="ARBA" id="ARBA00022729"/>
    </source>
</evidence>
<evidence type="ECO:0000256" key="2">
    <source>
        <dbReference type="ARBA" id="ARBA00008610"/>
    </source>
</evidence>
<dbReference type="Pfam" id="PF13458">
    <property type="entry name" value="Peripla_BP_6"/>
    <property type="match status" value="1"/>
</dbReference>
<evidence type="ECO:0000256" key="6">
    <source>
        <dbReference type="ARBA" id="ARBA00023288"/>
    </source>
</evidence>
<keyword evidence="5" id="KW-0472">Membrane</keyword>
<evidence type="ECO:0000256" key="5">
    <source>
        <dbReference type="ARBA" id="ARBA00023136"/>
    </source>
</evidence>